<keyword evidence="3" id="KW-0963">Cytoplasm</keyword>
<evidence type="ECO:0000256" key="7">
    <source>
        <dbReference type="ARBA" id="ARBA00023054"/>
    </source>
</evidence>
<keyword evidence="4" id="KW-0493">Microtubule</keyword>
<evidence type="ECO:0008006" key="12">
    <source>
        <dbReference type="Google" id="ProtNLM"/>
    </source>
</evidence>
<gene>
    <name evidence="11" type="ORF">PAUS00366_LOCUS10741</name>
</gene>
<keyword evidence="5" id="KW-0677">Repeat</keyword>
<evidence type="ECO:0000256" key="9">
    <source>
        <dbReference type="ARBA" id="ARBA00023212"/>
    </source>
</evidence>
<dbReference type="Gene3D" id="1.25.40.10">
    <property type="entry name" value="Tetratricopeptide repeat domain"/>
    <property type="match status" value="2"/>
</dbReference>
<keyword evidence="8" id="KW-0505">Motor protein</keyword>
<reference evidence="11" key="1">
    <citation type="submission" date="2021-01" db="EMBL/GenBank/DDBJ databases">
        <authorList>
            <person name="Corre E."/>
            <person name="Pelletier E."/>
            <person name="Niang G."/>
            <person name="Scheremetjew M."/>
            <person name="Finn R."/>
            <person name="Kale V."/>
            <person name="Holt S."/>
            <person name="Cochrane G."/>
            <person name="Meng A."/>
            <person name="Brown T."/>
            <person name="Cohen L."/>
        </authorList>
    </citation>
    <scope>NUCLEOTIDE SEQUENCE</scope>
    <source>
        <strain evidence="11">10249 10 AB</strain>
    </source>
</reference>
<dbReference type="GO" id="GO:0019894">
    <property type="term" value="F:kinesin binding"/>
    <property type="evidence" value="ECO:0007669"/>
    <property type="project" value="TreeGrafter"/>
</dbReference>
<keyword evidence="7" id="KW-0175">Coiled coil</keyword>
<protein>
    <recommendedName>
        <fullName evidence="12">Kinesin light chain</fullName>
    </recommendedName>
</protein>
<comment type="similarity">
    <text evidence="2">Belongs to the kinesin light chain family.</text>
</comment>
<evidence type="ECO:0000256" key="3">
    <source>
        <dbReference type="ARBA" id="ARBA00022490"/>
    </source>
</evidence>
<dbReference type="PANTHER" id="PTHR45783">
    <property type="entry name" value="KINESIN LIGHT CHAIN"/>
    <property type="match status" value="1"/>
</dbReference>
<dbReference type="SMART" id="SM00028">
    <property type="entry name" value="TPR"/>
    <property type="match status" value="2"/>
</dbReference>
<evidence type="ECO:0000256" key="6">
    <source>
        <dbReference type="ARBA" id="ARBA00022803"/>
    </source>
</evidence>
<keyword evidence="9" id="KW-0206">Cytoskeleton</keyword>
<dbReference type="EMBL" id="HBIX01014699">
    <property type="protein sequence ID" value="CAE0717988.1"/>
    <property type="molecule type" value="Transcribed_RNA"/>
</dbReference>
<comment type="subcellular location">
    <subcellularLocation>
        <location evidence="1">Cytoplasm</location>
        <location evidence="1">Cytoskeleton</location>
    </subcellularLocation>
</comment>
<evidence type="ECO:0000256" key="10">
    <source>
        <dbReference type="SAM" id="MobiDB-lite"/>
    </source>
</evidence>
<dbReference type="GO" id="GO:0007018">
    <property type="term" value="P:microtubule-based movement"/>
    <property type="evidence" value="ECO:0007669"/>
    <property type="project" value="TreeGrafter"/>
</dbReference>
<evidence type="ECO:0000256" key="8">
    <source>
        <dbReference type="ARBA" id="ARBA00023175"/>
    </source>
</evidence>
<evidence type="ECO:0000256" key="5">
    <source>
        <dbReference type="ARBA" id="ARBA00022737"/>
    </source>
</evidence>
<dbReference type="GO" id="GO:0005874">
    <property type="term" value="C:microtubule"/>
    <property type="evidence" value="ECO:0007669"/>
    <property type="project" value="UniProtKB-KW"/>
</dbReference>
<dbReference type="InterPro" id="IPR019734">
    <property type="entry name" value="TPR_rpt"/>
</dbReference>
<sequence>MDVRWMPTPCRQYSRCINRNTNTNKKPDDLHHQQRRRQWCSRVTTGCQKTASSGTDRDQDPQACYVKSLGSGGFVPAESSNSNANISNGKNGIRDDLTREDHRYLREQRQLWGSTKKTKRTPISPSSFLTSTIRACTGVGKMGGGNFLEEQNEETRVEYRHCSPTTSGGRGGDTRSAYSACYGRQGDDDDDAAVAGVQLSKTTRVRTCDTVDSATQSVLILNPTDNIITEETISMSPPNIRRLNSSSWENKQNYTPKKSSAFSSARKLLFGSDDATDNLNDSNIISNNNSDTTNHPAAVCQCHCEGNDLSDFSSTYSYNNKNHVSPERNHAVSKNRKSNALECALNSGRSLMSSSFSPQPKALYAPAYDDGGNTCDGENQNQPIFESFMHDNVQYPSLPHNGFDHSNANIIINIDNKSNNNDMGGHSEIQYWRQRLHYASKHNGKKHLSTAEAYLNLGLAQLKLLGSSSSSSSNSDPSYLYLDGSMNLNSNHSNDADAKKRHQYDLAVENLTIAHGIFERKFGPNHLSVGRALDALALAIVRRANHEKTTNHDHNNNNFNSIASGNTYTVNEKDLKYAQRLLEEAFALRVHHLGVWHVDTVDTFNKLASVHLHLGEIREAAKAYQEVFLVRTAIFGEDHPSVAISAHSLANCHYRLGEVRLSLKWYQISLDIYETMGLKYRHPTVAKLLKDRSRLEKYMEV</sequence>
<evidence type="ECO:0000313" key="11">
    <source>
        <dbReference type="EMBL" id="CAE0717988.1"/>
    </source>
</evidence>
<dbReference type="SUPFAM" id="SSF48452">
    <property type="entry name" value="TPR-like"/>
    <property type="match status" value="1"/>
</dbReference>
<dbReference type="GO" id="GO:0005737">
    <property type="term" value="C:cytoplasm"/>
    <property type="evidence" value="ECO:0007669"/>
    <property type="project" value="TreeGrafter"/>
</dbReference>
<dbReference type="GO" id="GO:0005871">
    <property type="term" value="C:kinesin complex"/>
    <property type="evidence" value="ECO:0007669"/>
    <property type="project" value="InterPro"/>
</dbReference>
<evidence type="ECO:0000256" key="1">
    <source>
        <dbReference type="ARBA" id="ARBA00004245"/>
    </source>
</evidence>
<accession>A0A7S4AKH7</accession>
<feature type="compositionally biased region" description="Low complexity" evidence="10">
    <location>
        <begin position="79"/>
        <end position="88"/>
    </location>
</feature>
<keyword evidence="6" id="KW-0802">TPR repeat</keyword>
<evidence type="ECO:0000256" key="4">
    <source>
        <dbReference type="ARBA" id="ARBA00022701"/>
    </source>
</evidence>
<dbReference type="PANTHER" id="PTHR45783:SF3">
    <property type="entry name" value="KINESIN LIGHT CHAIN"/>
    <property type="match status" value="1"/>
</dbReference>
<feature type="region of interest" description="Disordered" evidence="10">
    <location>
        <begin position="76"/>
        <end position="97"/>
    </location>
</feature>
<name>A0A7S4AKH7_9STRA</name>
<evidence type="ECO:0000256" key="2">
    <source>
        <dbReference type="ARBA" id="ARBA00009622"/>
    </source>
</evidence>
<dbReference type="InterPro" id="IPR011990">
    <property type="entry name" value="TPR-like_helical_dom_sf"/>
</dbReference>
<proteinExistence type="inferred from homology"/>
<dbReference type="InterPro" id="IPR002151">
    <property type="entry name" value="Kinesin_light"/>
</dbReference>
<dbReference type="AlphaFoldDB" id="A0A7S4AKH7"/>
<dbReference type="Pfam" id="PF13424">
    <property type="entry name" value="TPR_12"/>
    <property type="match status" value="1"/>
</dbReference>
<organism evidence="11">
    <name type="scientific">Pseudo-nitzschia australis</name>
    <dbReference type="NCBI Taxonomy" id="44445"/>
    <lineage>
        <taxon>Eukaryota</taxon>
        <taxon>Sar</taxon>
        <taxon>Stramenopiles</taxon>
        <taxon>Ochrophyta</taxon>
        <taxon>Bacillariophyta</taxon>
        <taxon>Bacillariophyceae</taxon>
        <taxon>Bacillariophycidae</taxon>
        <taxon>Bacillariales</taxon>
        <taxon>Bacillariaceae</taxon>
        <taxon>Pseudo-nitzschia</taxon>
    </lineage>
</organism>